<dbReference type="InterPro" id="IPR004117">
    <property type="entry name" value="7tm6_olfct_rcpt"/>
</dbReference>
<dbReference type="Pfam" id="PF02949">
    <property type="entry name" value="7tm_6"/>
    <property type="match status" value="1"/>
</dbReference>
<evidence type="ECO:0000256" key="9">
    <source>
        <dbReference type="ARBA" id="ARBA00023224"/>
    </source>
</evidence>
<evidence type="ECO:0000313" key="11">
    <source>
        <dbReference type="EMBL" id="MBY24039.1"/>
    </source>
</evidence>
<evidence type="ECO:0000256" key="3">
    <source>
        <dbReference type="ARBA" id="ARBA00022606"/>
    </source>
</evidence>
<dbReference type="PANTHER" id="PTHR21137:SF35">
    <property type="entry name" value="ODORANT RECEPTOR 19A-RELATED"/>
    <property type="match status" value="1"/>
</dbReference>
<dbReference type="GO" id="GO:0007165">
    <property type="term" value="P:signal transduction"/>
    <property type="evidence" value="ECO:0007669"/>
    <property type="project" value="UniProtKB-KW"/>
</dbReference>
<dbReference type="AlphaFoldDB" id="A0A2S2P3J9"/>
<dbReference type="GO" id="GO:0005886">
    <property type="term" value="C:plasma membrane"/>
    <property type="evidence" value="ECO:0007669"/>
    <property type="project" value="UniProtKB-SubCell"/>
</dbReference>
<dbReference type="GO" id="GO:0004984">
    <property type="term" value="F:olfactory receptor activity"/>
    <property type="evidence" value="ECO:0007669"/>
    <property type="project" value="InterPro"/>
</dbReference>
<proteinExistence type="predicted"/>
<organism evidence="11">
    <name type="scientific">Schizaphis graminum</name>
    <name type="common">Green bug aphid</name>
    <dbReference type="NCBI Taxonomy" id="13262"/>
    <lineage>
        <taxon>Eukaryota</taxon>
        <taxon>Metazoa</taxon>
        <taxon>Ecdysozoa</taxon>
        <taxon>Arthropoda</taxon>
        <taxon>Hexapoda</taxon>
        <taxon>Insecta</taxon>
        <taxon>Pterygota</taxon>
        <taxon>Neoptera</taxon>
        <taxon>Paraneoptera</taxon>
        <taxon>Hemiptera</taxon>
        <taxon>Sternorrhyncha</taxon>
        <taxon>Aphidomorpha</taxon>
        <taxon>Aphidoidea</taxon>
        <taxon>Aphididae</taxon>
        <taxon>Aphidini</taxon>
        <taxon>Schizaphis</taxon>
    </lineage>
</organism>
<comment type="subcellular location">
    <subcellularLocation>
        <location evidence="1">Cell membrane</location>
        <topology evidence="1">Multi-pass membrane protein</topology>
    </subcellularLocation>
</comment>
<reference evidence="11" key="1">
    <citation type="submission" date="2018-04" db="EMBL/GenBank/DDBJ databases">
        <title>Transcriptome of Schizaphis graminum biotype I.</title>
        <authorList>
            <person name="Scully E.D."/>
            <person name="Geib S.M."/>
            <person name="Palmer N.A."/>
            <person name="Koch K."/>
            <person name="Bradshaw J."/>
            <person name="Heng-Moss T."/>
            <person name="Sarath G."/>
        </authorList>
    </citation>
    <scope>NUCLEOTIDE SEQUENCE</scope>
</reference>
<protein>
    <submittedName>
        <fullName evidence="11">Uncharacterized protein</fullName>
    </submittedName>
</protein>
<evidence type="ECO:0000256" key="5">
    <source>
        <dbReference type="ARBA" id="ARBA00022725"/>
    </source>
</evidence>
<keyword evidence="4 10" id="KW-0812">Transmembrane</keyword>
<sequence length="110" mass="12384">MYLMGIPVLSAPFLKFICGVISLTIELFIFCYGFNHIETAKSVINFGLYSSNWTEMDLKFKKSLLLAMKMNSSHKRVMKISPNSAVGLEMFARVMNMSCSIVSVLINSRS</sequence>
<dbReference type="EMBL" id="GGMR01011420">
    <property type="protein sequence ID" value="MBY24039.1"/>
    <property type="molecule type" value="Transcribed_RNA"/>
</dbReference>
<feature type="transmembrane region" description="Helical" evidence="10">
    <location>
        <begin position="12"/>
        <end position="34"/>
    </location>
</feature>
<keyword evidence="3" id="KW-0716">Sensory transduction</keyword>
<keyword evidence="7 10" id="KW-0472">Membrane</keyword>
<evidence type="ECO:0000256" key="2">
    <source>
        <dbReference type="ARBA" id="ARBA00022475"/>
    </source>
</evidence>
<gene>
    <name evidence="11" type="ORF">g.3214</name>
</gene>
<evidence type="ECO:0000256" key="8">
    <source>
        <dbReference type="ARBA" id="ARBA00023170"/>
    </source>
</evidence>
<accession>A0A2S2P3J9</accession>
<name>A0A2S2P3J9_SCHGA</name>
<evidence type="ECO:0000256" key="10">
    <source>
        <dbReference type="SAM" id="Phobius"/>
    </source>
</evidence>
<evidence type="ECO:0000256" key="4">
    <source>
        <dbReference type="ARBA" id="ARBA00022692"/>
    </source>
</evidence>
<keyword evidence="8" id="KW-0675">Receptor</keyword>
<dbReference type="GO" id="GO:0005549">
    <property type="term" value="F:odorant binding"/>
    <property type="evidence" value="ECO:0007669"/>
    <property type="project" value="InterPro"/>
</dbReference>
<evidence type="ECO:0000256" key="1">
    <source>
        <dbReference type="ARBA" id="ARBA00004651"/>
    </source>
</evidence>
<evidence type="ECO:0000256" key="6">
    <source>
        <dbReference type="ARBA" id="ARBA00022989"/>
    </source>
</evidence>
<keyword evidence="9" id="KW-0807">Transducer</keyword>
<keyword evidence="6 10" id="KW-1133">Transmembrane helix</keyword>
<keyword evidence="5" id="KW-0552">Olfaction</keyword>
<dbReference type="PANTHER" id="PTHR21137">
    <property type="entry name" value="ODORANT RECEPTOR"/>
    <property type="match status" value="1"/>
</dbReference>
<keyword evidence="2" id="KW-1003">Cell membrane</keyword>
<evidence type="ECO:0000256" key="7">
    <source>
        <dbReference type="ARBA" id="ARBA00023136"/>
    </source>
</evidence>